<feature type="region of interest" description="Disordered" evidence="1">
    <location>
        <begin position="105"/>
        <end position="171"/>
    </location>
</feature>
<keyword evidence="3" id="KW-1185">Reference proteome</keyword>
<reference evidence="2 3" key="1">
    <citation type="submission" date="2017-11" db="EMBL/GenBank/DDBJ databases">
        <title>De novo assembly and phasing of dikaryotic genomes from two isolates of Puccinia coronata f. sp. avenae, the causal agent of oat crown rust.</title>
        <authorList>
            <person name="Miller M.E."/>
            <person name="Zhang Y."/>
            <person name="Omidvar V."/>
            <person name="Sperschneider J."/>
            <person name="Schwessinger B."/>
            <person name="Raley C."/>
            <person name="Palmer J.M."/>
            <person name="Garnica D."/>
            <person name="Upadhyaya N."/>
            <person name="Rathjen J."/>
            <person name="Taylor J.M."/>
            <person name="Park R.F."/>
            <person name="Dodds P.N."/>
            <person name="Hirsch C.D."/>
            <person name="Kianian S.F."/>
            <person name="Figueroa M."/>
        </authorList>
    </citation>
    <scope>NUCLEOTIDE SEQUENCE [LARGE SCALE GENOMIC DNA]</scope>
    <source>
        <strain evidence="2">12NC29</strain>
    </source>
</reference>
<feature type="region of interest" description="Disordered" evidence="1">
    <location>
        <begin position="597"/>
        <end position="616"/>
    </location>
</feature>
<feature type="region of interest" description="Disordered" evidence="1">
    <location>
        <begin position="347"/>
        <end position="481"/>
    </location>
</feature>
<evidence type="ECO:0000313" key="2">
    <source>
        <dbReference type="EMBL" id="PLW13393.1"/>
    </source>
</evidence>
<feature type="region of interest" description="Disordered" evidence="1">
    <location>
        <begin position="187"/>
        <end position="252"/>
    </location>
</feature>
<feature type="compositionally biased region" description="Basic and acidic residues" evidence="1">
    <location>
        <begin position="408"/>
        <end position="420"/>
    </location>
</feature>
<gene>
    <name evidence="2" type="ORF">PCANC_24999</name>
</gene>
<proteinExistence type="predicted"/>
<evidence type="ECO:0000256" key="1">
    <source>
        <dbReference type="SAM" id="MobiDB-lite"/>
    </source>
</evidence>
<dbReference type="Proteomes" id="UP000235388">
    <property type="component" value="Unassembled WGS sequence"/>
</dbReference>
<feature type="compositionally biased region" description="Polar residues" evidence="1">
    <location>
        <begin position="1"/>
        <end position="13"/>
    </location>
</feature>
<sequence length="799" mass="89181">MNATDQYTLNNRTQLDHMPKIKNEPGFDHPALSRSISSPSVALQPQQEHQHGLHQGSNSYSAIQSNPASSNSNSRNGQNDQRVAISHILQPTINAHQITPNNSLAQLLSHPPSAVDAPPGSGHFATPNGQSPSQSNHTNNHTSNHHPSQFNQITSPPNPLPSQPNELPSQSNHHLALSSIVDMNSNMNVKRESPTPSQDPNLDEDAPHEDDDEEGSDTESPFINMPIAARDTCQDGPTHSHNALNNPDLDSHSQIYNHAEMGQEYETYSETAVLPDRKRKRNSAPTKPTKTPTRRESGRPRQTPRVKSAEQLASEAIIEQQNPHASKNELRSLKLRALHAGRIAERELNMPEAEKQRRQRLREYVRRKRDEERRHKAKHGNNAAPDAAFKLRRQKSGNQSSQNNTQVDHTDHQEETHPATDTRLPLTASHPNHSQPDARPSSSSPVNGLLHEPSPLDPQLAPKAQDSQSQVSTNAQKVVRRRSVSRAKLIMSPLEAEIRKQYPNASPIQLKSLKLRALHAKRIAEREQNMSEKEKTRRAKLREYMRRRRDEVRVEKGLESRELDTSIEVNPALDSALHAQQPPDSSHAMIEGQIHANDGAPSRLSDRPLAPEGMGSDDRLAAYSMMEMTNNYQHQFTHSHPPVPPATQNLHLHPLFQIPMGHSTMEAPPPYDCSIPVGYPPMAEQWSHNNMPLPDPTLLGDEVGQKALHTELEEAIYVKPQQDHQHGMLTGDHYAHYATDGQATESDGLVRLEHERMQLGEEDMLEIERARELALIAAAAAEVEHAQQVSGSSSTHHYH</sequence>
<dbReference type="EMBL" id="PGCJ01000951">
    <property type="protein sequence ID" value="PLW13393.1"/>
    <property type="molecule type" value="Genomic_DNA"/>
</dbReference>
<feature type="compositionally biased region" description="Polar residues" evidence="1">
    <location>
        <begin position="396"/>
        <end position="407"/>
    </location>
</feature>
<evidence type="ECO:0000313" key="3">
    <source>
        <dbReference type="Proteomes" id="UP000235388"/>
    </source>
</evidence>
<feature type="compositionally biased region" description="Polar residues" evidence="1">
    <location>
        <begin position="429"/>
        <end position="446"/>
    </location>
</feature>
<feature type="compositionally biased region" description="Polar residues" evidence="1">
    <location>
        <begin position="465"/>
        <end position="476"/>
    </location>
</feature>
<feature type="compositionally biased region" description="Polar residues" evidence="1">
    <location>
        <begin position="235"/>
        <end position="245"/>
    </location>
</feature>
<protein>
    <submittedName>
        <fullName evidence="2">Uncharacterized protein</fullName>
    </submittedName>
</protein>
<comment type="caution">
    <text evidence="2">The sequence shown here is derived from an EMBL/GenBank/DDBJ whole genome shotgun (WGS) entry which is preliminary data.</text>
</comment>
<feature type="region of interest" description="Disordered" evidence="1">
    <location>
        <begin position="1"/>
        <end position="78"/>
    </location>
</feature>
<feature type="compositionally biased region" description="Acidic residues" evidence="1">
    <location>
        <begin position="201"/>
        <end position="217"/>
    </location>
</feature>
<organism evidence="2 3">
    <name type="scientific">Puccinia coronata f. sp. avenae</name>
    <dbReference type="NCBI Taxonomy" id="200324"/>
    <lineage>
        <taxon>Eukaryota</taxon>
        <taxon>Fungi</taxon>
        <taxon>Dikarya</taxon>
        <taxon>Basidiomycota</taxon>
        <taxon>Pucciniomycotina</taxon>
        <taxon>Pucciniomycetes</taxon>
        <taxon>Pucciniales</taxon>
        <taxon>Pucciniaceae</taxon>
        <taxon>Puccinia</taxon>
    </lineage>
</organism>
<dbReference type="AlphaFoldDB" id="A0A2N5SJG9"/>
<feature type="compositionally biased region" description="Polar residues" evidence="1">
    <location>
        <begin position="55"/>
        <end position="64"/>
    </location>
</feature>
<feature type="compositionally biased region" description="Polar residues" evidence="1">
    <location>
        <begin position="187"/>
        <end position="200"/>
    </location>
</feature>
<feature type="region of interest" description="Disordered" evidence="1">
    <location>
        <begin position="268"/>
        <end position="313"/>
    </location>
</feature>
<feature type="compositionally biased region" description="Low complexity" evidence="1">
    <location>
        <begin position="65"/>
        <end position="76"/>
    </location>
</feature>
<feature type="compositionally biased region" description="Basic and acidic residues" evidence="1">
    <location>
        <begin position="14"/>
        <end position="27"/>
    </location>
</feature>
<feature type="compositionally biased region" description="Basic and acidic residues" evidence="1">
    <location>
        <begin position="347"/>
        <end position="374"/>
    </location>
</feature>
<feature type="compositionally biased region" description="Low complexity" evidence="1">
    <location>
        <begin position="130"/>
        <end position="149"/>
    </location>
</feature>
<feature type="compositionally biased region" description="Polar residues" evidence="1">
    <location>
        <begin position="34"/>
        <end position="47"/>
    </location>
</feature>
<accession>A0A2N5SJG9</accession>
<name>A0A2N5SJG9_9BASI</name>
<dbReference type="OrthoDB" id="2507607at2759"/>